<evidence type="ECO:0000256" key="1">
    <source>
        <dbReference type="SAM" id="MobiDB-lite"/>
    </source>
</evidence>
<evidence type="ECO:0000313" key="2">
    <source>
        <dbReference type="EMBL" id="KNE69605.1"/>
    </source>
</evidence>
<keyword evidence="3" id="KW-1185">Reference proteome</keyword>
<reference evidence="3" key="2">
    <citation type="submission" date="2009-11" db="EMBL/GenBank/DDBJ databases">
        <title>The Genome Sequence of Allomyces macrogynus strain ATCC 38327.</title>
        <authorList>
            <consortium name="The Broad Institute Genome Sequencing Platform"/>
            <person name="Russ C."/>
            <person name="Cuomo C."/>
            <person name="Shea T."/>
            <person name="Young S.K."/>
            <person name="Zeng Q."/>
            <person name="Koehrsen M."/>
            <person name="Haas B."/>
            <person name="Borodovsky M."/>
            <person name="Guigo R."/>
            <person name="Alvarado L."/>
            <person name="Berlin A."/>
            <person name="Borenstein D."/>
            <person name="Chen Z."/>
            <person name="Engels R."/>
            <person name="Freedman E."/>
            <person name="Gellesch M."/>
            <person name="Goldberg J."/>
            <person name="Griggs A."/>
            <person name="Gujja S."/>
            <person name="Heiman D."/>
            <person name="Hepburn T."/>
            <person name="Howarth C."/>
            <person name="Jen D."/>
            <person name="Larson L."/>
            <person name="Lewis B."/>
            <person name="Mehta T."/>
            <person name="Park D."/>
            <person name="Pearson M."/>
            <person name="Roberts A."/>
            <person name="Saif S."/>
            <person name="Shenoy N."/>
            <person name="Sisk P."/>
            <person name="Stolte C."/>
            <person name="Sykes S."/>
            <person name="Walk T."/>
            <person name="White J."/>
            <person name="Yandava C."/>
            <person name="Burger G."/>
            <person name="Gray M.W."/>
            <person name="Holland P.W.H."/>
            <person name="King N."/>
            <person name="Lang F.B.F."/>
            <person name="Roger A.J."/>
            <person name="Ruiz-Trillo I."/>
            <person name="Lander E."/>
            <person name="Nusbaum C."/>
        </authorList>
    </citation>
    <scope>NUCLEOTIDE SEQUENCE [LARGE SCALE GENOMIC DNA]</scope>
    <source>
        <strain evidence="3">ATCC 38327</strain>
    </source>
</reference>
<dbReference type="AlphaFoldDB" id="A0A0L0T4F9"/>
<dbReference type="Proteomes" id="UP000054350">
    <property type="component" value="Unassembled WGS sequence"/>
</dbReference>
<evidence type="ECO:0000313" key="3">
    <source>
        <dbReference type="Proteomes" id="UP000054350"/>
    </source>
</evidence>
<proteinExistence type="predicted"/>
<dbReference type="EMBL" id="GG745361">
    <property type="protein sequence ID" value="KNE69605.1"/>
    <property type="molecule type" value="Genomic_DNA"/>
</dbReference>
<protein>
    <submittedName>
        <fullName evidence="2">Uncharacterized protein</fullName>
    </submittedName>
</protein>
<feature type="region of interest" description="Disordered" evidence="1">
    <location>
        <begin position="118"/>
        <end position="143"/>
    </location>
</feature>
<feature type="region of interest" description="Disordered" evidence="1">
    <location>
        <begin position="1"/>
        <end position="25"/>
    </location>
</feature>
<feature type="compositionally biased region" description="Low complexity" evidence="1">
    <location>
        <begin position="1"/>
        <end position="11"/>
    </location>
</feature>
<organism evidence="2 3">
    <name type="scientific">Allomyces macrogynus (strain ATCC 38327)</name>
    <name type="common">Allomyces javanicus var. macrogynus</name>
    <dbReference type="NCBI Taxonomy" id="578462"/>
    <lineage>
        <taxon>Eukaryota</taxon>
        <taxon>Fungi</taxon>
        <taxon>Fungi incertae sedis</taxon>
        <taxon>Blastocladiomycota</taxon>
        <taxon>Blastocladiomycetes</taxon>
        <taxon>Blastocladiales</taxon>
        <taxon>Blastocladiaceae</taxon>
        <taxon>Allomyces</taxon>
    </lineage>
</organism>
<dbReference type="VEuPathDB" id="FungiDB:AMAG_14160"/>
<dbReference type="OrthoDB" id="10552649at2759"/>
<gene>
    <name evidence="2" type="ORF">AMAG_14160</name>
</gene>
<feature type="compositionally biased region" description="Acidic residues" evidence="1">
    <location>
        <begin position="118"/>
        <end position="139"/>
    </location>
</feature>
<sequence>MLSNSPSSPGTPAGGGWATADPISAADPAPVATFHRRTVGPPAAVLDRAAALDLDAHIHQPEEDPIEVVPDTTSDAALMDVAGLLQAMESADEWLGVLDGRFDALNAQLDALLGALGEEDEDEDDGEGSEGEEVEEEGVGDVGETVVAEVAKRVAAAKDADTTTTATVVAAAGPRKPMTHAAAGVEVAQAVVADEAK</sequence>
<accession>A0A0L0T4F9</accession>
<reference evidence="2 3" key="1">
    <citation type="submission" date="2009-11" db="EMBL/GenBank/DDBJ databases">
        <title>Annotation of Allomyces macrogynus ATCC 38327.</title>
        <authorList>
            <consortium name="The Broad Institute Genome Sequencing Platform"/>
            <person name="Russ C."/>
            <person name="Cuomo C."/>
            <person name="Burger G."/>
            <person name="Gray M.W."/>
            <person name="Holland P.W.H."/>
            <person name="King N."/>
            <person name="Lang F.B.F."/>
            <person name="Roger A.J."/>
            <person name="Ruiz-Trillo I."/>
            <person name="Young S.K."/>
            <person name="Zeng Q."/>
            <person name="Gargeya S."/>
            <person name="Fitzgerald M."/>
            <person name="Haas B."/>
            <person name="Abouelleil A."/>
            <person name="Alvarado L."/>
            <person name="Arachchi H.M."/>
            <person name="Berlin A."/>
            <person name="Chapman S.B."/>
            <person name="Gearin G."/>
            <person name="Goldberg J."/>
            <person name="Griggs A."/>
            <person name="Gujja S."/>
            <person name="Hansen M."/>
            <person name="Heiman D."/>
            <person name="Howarth C."/>
            <person name="Larimer J."/>
            <person name="Lui A."/>
            <person name="MacDonald P.J.P."/>
            <person name="McCowen C."/>
            <person name="Montmayeur A."/>
            <person name="Murphy C."/>
            <person name="Neiman D."/>
            <person name="Pearson M."/>
            <person name="Priest M."/>
            <person name="Roberts A."/>
            <person name="Saif S."/>
            <person name="Shea T."/>
            <person name="Sisk P."/>
            <person name="Stolte C."/>
            <person name="Sykes S."/>
            <person name="Wortman J."/>
            <person name="Nusbaum C."/>
            <person name="Birren B."/>
        </authorList>
    </citation>
    <scope>NUCLEOTIDE SEQUENCE [LARGE SCALE GENOMIC DNA]</scope>
    <source>
        <strain evidence="2 3">ATCC 38327</strain>
    </source>
</reference>
<name>A0A0L0T4F9_ALLM3</name>